<dbReference type="AlphaFoldDB" id="A0A8D8VBL3"/>
<organism evidence="1">
    <name type="scientific">Cacopsylla melanoneura</name>
    <dbReference type="NCBI Taxonomy" id="428564"/>
    <lineage>
        <taxon>Eukaryota</taxon>
        <taxon>Metazoa</taxon>
        <taxon>Ecdysozoa</taxon>
        <taxon>Arthropoda</taxon>
        <taxon>Hexapoda</taxon>
        <taxon>Insecta</taxon>
        <taxon>Pterygota</taxon>
        <taxon>Neoptera</taxon>
        <taxon>Paraneoptera</taxon>
        <taxon>Hemiptera</taxon>
        <taxon>Sternorrhyncha</taxon>
        <taxon>Psylloidea</taxon>
        <taxon>Psyllidae</taxon>
        <taxon>Psyllinae</taxon>
        <taxon>Cacopsylla</taxon>
    </lineage>
</organism>
<protein>
    <submittedName>
        <fullName evidence="1">Uncharacterized protein</fullName>
    </submittedName>
</protein>
<reference evidence="1" key="1">
    <citation type="submission" date="2021-05" db="EMBL/GenBank/DDBJ databases">
        <authorList>
            <person name="Alioto T."/>
            <person name="Alioto T."/>
            <person name="Gomez Garrido J."/>
        </authorList>
    </citation>
    <scope>NUCLEOTIDE SEQUENCE</scope>
</reference>
<dbReference type="EMBL" id="HBUF01362205">
    <property type="protein sequence ID" value="CAG6721463.1"/>
    <property type="molecule type" value="Transcribed_RNA"/>
</dbReference>
<proteinExistence type="predicted"/>
<sequence length="110" mass="12482">MTLSFQVPPKVSPPPRAAEQVPRLCRRRNLCPRLRRIRFSVKLQRTAADFNAAMIRSNQPLLERRPPLTMASQATRLVFQRIISQTTTLVVIIVARLINSRIVLAIAARA</sequence>
<accession>A0A8D8VBL3</accession>
<name>A0A8D8VBL3_9HEMI</name>
<evidence type="ECO:0000313" key="1">
    <source>
        <dbReference type="EMBL" id="CAG6721463.1"/>
    </source>
</evidence>